<dbReference type="STRING" id="1884381.SAMN05518846_102456"/>
<keyword evidence="3" id="KW-1185">Reference proteome</keyword>
<name>A0A1I3PQH5_9BACL</name>
<feature type="transmembrane region" description="Helical" evidence="1">
    <location>
        <begin position="33"/>
        <end position="51"/>
    </location>
</feature>
<dbReference type="RefSeq" id="WP_092266935.1">
    <property type="nucleotide sequence ID" value="NZ_FORT01000002.1"/>
</dbReference>
<gene>
    <name evidence="2" type="ORF">SAMN05518846_102456</name>
</gene>
<keyword evidence="1" id="KW-1133">Transmembrane helix</keyword>
<accession>A0A1I3PQH5</accession>
<feature type="transmembrane region" description="Helical" evidence="1">
    <location>
        <begin position="6"/>
        <end position="24"/>
    </location>
</feature>
<keyword evidence="1" id="KW-0472">Membrane</keyword>
<evidence type="ECO:0000256" key="1">
    <source>
        <dbReference type="SAM" id="Phobius"/>
    </source>
</evidence>
<reference evidence="3" key="1">
    <citation type="submission" date="2016-10" db="EMBL/GenBank/DDBJ databases">
        <authorList>
            <person name="Varghese N."/>
            <person name="Submissions S."/>
        </authorList>
    </citation>
    <scope>NUCLEOTIDE SEQUENCE [LARGE SCALE GENOMIC DNA]</scope>
    <source>
        <strain evidence="3">OK042</strain>
    </source>
</reference>
<evidence type="ECO:0000313" key="3">
    <source>
        <dbReference type="Proteomes" id="UP000198915"/>
    </source>
</evidence>
<protein>
    <submittedName>
        <fullName evidence="2">Uncharacterized protein</fullName>
    </submittedName>
</protein>
<proteinExistence type="predicted"/>
<keyword evidence="1" id="KW-0812">Transmembrane</keyword>
<dbReference type="Proteomes" id="UP000198915">
    <property type="component" value="Unassembled WGS sequence"/>
</dbReference>
<sequence>MKWGAILGISLIVGLLIAMEWNTLCRSSWKTRVAYAVLVLTGWFIAILLVHNPDLPGMTQVLEVIYKPITTFLKIN</sequence>
<organism evidence="2 3">
    <name type="scientific">Brevibacillus centrosporus</name>
    <dbReference type="NCBI Taxonomy" id="54910"/>
    <lineage>
        <taxon>Bacteria</taxon>
        <taxon>Bacillati</taxon>
        <taxon>Bacillota</taxon>
        <taxon>Bacilli</taxon>
        <taxon>Bacillales</taxon>
        <taxon>Paenibacillaceae</taxon>
        <taxon>Brevibacillus</taxon>
    </lineage>
</organism>
<dbReference type="EMBL" id="FORT01000002">
    <property type="protein sequence ID" value="SFJ23725.1"/>
    <property type="molecule type" value="Genomic_DNA"/>
</dbReference>
<evidence type="ECO:0000313" key="2">
    <source>
        <dbReference type="EMBL" id="SFJ23725.1"/>
    </source>
</evidence>
<dbReference type="AlphaFoldDB" id="A0A1I3PQH5"/>